<keyword evidence="1" id="KW-0547">Nucleotide-binding</keyword>
<proteinExistence type="predicted"/>
<dbReference type="OrthoDB" id="9778567at2"/>
<evidence type="ECO:0000259" key="4">
    <source>
        <dbReference type="SMART" id="SM00796"/>
    </source>
</evidence>
<dbReference type="InterPro" id="IPR010016">
    <property type="entry name" value="PxpB"/>
</dbReference>
<dbReference type="GO" id="GO:0005524">
    <property type="term" value="F:ATP binding"/>
    <property type="evidence" value="ECO:0007669"/>
    <property type="project" value="UniProtKB-KW"/>
</dbReference>
<dbReference type="Proteomes" id="UP000313231">
    <property type="component" value="Unassembled WGS sequence"/>
</dbReference>
<evidence type="ECO:0000256" key="3">
    <source>
        <dbReference type="ARBA" id="ARBA00022840"/>
    </source>
</evidence>
<keyword evidence="3" id="KW-0067">ATP-binding</keyword>
<name>A0A5C4WI08_9ACTN</name>
<dbReference type="PANTHER" id="PTHR34698:SF2">
    <property type="entry name" value="5-OXOPROLINASE SUBUNIT B"/>
    <property type="match status" value="1"/>
</dbReference>
<evidence type="ECO:0000256" key="1">
    <source>
        <dbReference type="ARBA" id="ARBA00022741"/>
    </source>
</evidence>
<dbReference type="AlphaFoldDB" id="A0A5C4WI08"/>
<reference evidence="5 6" key="1">
    <citation type="journal article" date="2016" name="Int. J. Syst. Evol. Microbiol.">
        <title>Nocardioides albidus sp. nov., an actinobacterium isolated from garden soil.</title>
        <authorList>
            <person name="Singh H."/>
            <person name="Du J."/>
            <person name="Trinh H."/>
            <person name="Won K."/>
            <person name="Yang J.E."/>
            <person name="Yin C."/>
            <person name="Kook M."/>
            <person name="Yi T.H."/>
        </authorList>
    </citation>
    <scope>NUCLEOTIDE SEQUENCE [LARGE SCALE GENOMIC DNA]</scope>
    <source>
        <strain evidence="5 6">CCTCC AB 2015297</strain>
    </source>
</reference>
<evidence type="ECO:0000256" key="2">
    <source>
        <dbReference type="ARBA" id="ARBA00022801"/>
    </source>
</evidence>
<dbReference type="Pfam" id="PF02682">
    <property type="entry name" value="CT_C_D"/>
    <property type="match status" value="1"/>
</dbReference>
<dbReference type="InterPro" id="IPR029000">
    <property type="entry name" value="Cyclophilin-like_dom_sf"/>
</dbReference>
<dbReference type="GO" id="GO:0016787">
    <property type="term" value="F:hydrolase activity"/>
    <property type="evidence" value="ECO:0007669"/>
    <property type="project" value="UniProtKB-KW"/>
</dbReference>
<dbReference type="InterPro" id="IPR003833">
    <property type="entry name" value="CT_C_D"/>
</dbReference>
<dbReference type="SMART" id="SM00796">
    <property type="entry name" value="AHS1"/>
    <property type="match status" value="1"/>
</dbReference>
<gene>
    <name evidence="5" type="ORF">FHP29_02870</name>
</gene>
<dbReference type="EMBL" id="VDMP01000015">
    <property type="protein sequence ID" value="TNM47136.1"/>
    <property type="molecule type" value="Genomic_DNA"/>
</dbReference>
<dbReference type="Gene3D" id="3.30.1360.40">
    <property type="match status" value="1"/>
</dbReference>
<dbReference type="RefSeq" id="WP_139621365.1">
    <property type="nucleotide sequence ID" value="NZ_VDMP01000015.1"/>
</dbReference>
<protein>
    <submittedName>
        <fullName evidence="5">Allophanate hydrolase subunit 1</fullName>
    </submittedName>
</protein>
<dbReference type="Gene3D" id="2.40.100.10">
    <property type="entry name" value="Cyclophilin-like"/>
    <property type="match status" value="1"/>
</dbReference>
<dbReference type="SUPFAM" id="SSF160467">
    <property type="entry name" value="PH0987 N-terminal domain-like"/>
    <property type="match status" value="1"/>
</dbReference>
<keyword evidence="2 5" id="KW-0378">Hydrolase</keyword>
<evidence type="ECO:0000313" key="6">
    <source>
        <dbReference type="Proteomes" id="UP000313231"/>
    </source>
</evidence>
<comment type="caution">
    <text evidence="5">The sequence shown here is derived from an EMBL/GenBank/DDBJ whole genome shotgun (WGS) entry which is preliminary data.</text>
</comment>
<sequence>MTDGPRGPRVRRYGDRGLLIELDDTATAVAVADLVRGHPAAGELVGDVVPGARTVLVVALPGVTVDQLRAMVPAEKHRDLSNPRAFEQGRSQGETVIPVAYDGPDLATVADLTGLSEAEVVAAHTGTSWRVAFGGFAPGFAYLAGGDPRLRVPRREEPRTSVPAGSVGLAGEFSGVYPRESPGGWQIIGRTELSVWDLDRDPPALLTAGAAVRFEAVS</sequence>
<organism evidence="5 6">
    <name type="scientific">Nocardioides albidus</name>
    <dbReference type="NCBI Taxonomy" id="1517589"/>
    <lineage>
        <taxon>Bacteria</taxon>
        <taxon>Bacillati</taxon>
        <taxon>Actinomycetota</taxon>
        <taxon>Actinomycetes</taxon>
        <taxon>Propionibacteriales</taxon>
        <taxon>Nocardioidaceae</taxon>
        <taxon>Nocardioides</taxon>
    </lineage>
</organism>
<accession>A0A5C4WI08</accession>
<dbReference type="PANTHER" id="PTHR34698">
    <property type="entry name" value="5-OXOPROLINASE SUBUNIT B"/>
    <property type="match status" value="1"/>
</dbReference>
<feature type="domain" description="Carboxyltransferase" evidence="4">
    <location>
        <begin position="8"/>
        <end position="206"/>
    </location>
</feature>
<keyword evidence="6" id="KW-1185">Reference proteome</keyword>
<dbReference type="SUPFAM" id="SSF50891">
    <property type="entry name" value="Cyclophilin-like"/>
    <property type="match status" value="1"/>
</dbReference>
<evidence type="ECO:0000313" key="5">
    <source>
        <dbReference type="EMBL" id="TNM47136.1"/>
    </source>
</evidence>